<accession>A0ABS8WS50</accession>
<organism evidence="1 2">
    <name type="scientific">Datura stramonium</name>
    <name type="common">Jimsonweed</name>
    <name type="synonym">Common thornapple</name>
    <dbReference type="NCBI Taxonomy" id="4076"/>
    <lineage>
        <taxon>Eukaryota</taxon>
        <taxon>Viridiplantae</taxon>
        <taxon>Streptophyta</taxon>
        <taxon>Embryophyta</taxon>
        <taxon>Tracheophyta</taxon>
        <taxon>Spermatophyta</taxon>
        <taxon>Magnoliopsida</taxon>
        <taxon>eudicotyledons</taxon>
        <taxon>Gunneridae</taxon>
        <taxon>Pentapetalae</taxon>
        <taxon>asterids</taxon>
        <taxon>lamiids</taxon>
        <taxon>Solanales</taxon>
        <taxon>Solanaceae</taxon>
        <taxon>Solanoideae</taxon>
        <taxon>Datureae</taxon>
        <taxon>Datura</taxon>
    </lineage>
</organism>
<dbReference type="Proteomes" id="UP000823775">
    <property type="component" value="Unassembled WGS sequence"/>
</dbReference>
<dbReference type="EMBL" id="JACEIK010009448">
    <property type="protein sequence ID" value="MCE3052323.1"/>
    <property type="molecule type" value="Genomic_DNA"/>
</dbReference>
<feature type="non-terminal residue" evidence="1">
    <location>
        <position position="54"/>
    </location>
</feature>
<keyword evidence="2" id="KW-1185">Reference proteome</keyword>
<sequence length="54" mass="6271">MQVETCEPPWPEALNPNIRQFAGERLSNEFIPNSVKSQNFQIQDSLTQYNNSQM</sequence>
<protein>
    <submittedName>
        <fullName evidence="1">Uncharacterized protein</fullName>
    </submittedName>
</protein>
<proteinExistence type="predicted"/>
<reference evidence="1 2" key="1">
    <citation type="journal article" date="2021" name="BMC Genomics">
        <title>Datura genome reveals duplications of psychoactive alkaloid biosynthetic genes and high mutation rate following tissue culture.</title>
        <authorList>
            <person name="Rajewski A."/>
            <person name="Carter-House D."/>
            <person name="Stajich J."/>
            <person name="Litt A."/>
        </authorList>
    </citation>
    <scope>NUCLEOTIDE SEQUENCE [LARGE SCALE GENOMIC DNA]</scope>
    <source>
        <strain evidence="1">AR-01</strain>
    </source>
</reference>
<name>A0ABS8WS50_DATST</name>
<evidence type="ECO:0000313" key="1">
    <source>
        <dbReference type="EMBL" id="MCE3052323.1"/>
    </source>
</evidence>
<comment type="caution">
    <text evidence="1">The sequence shown here is derived from an EMBL/GenBank/DDBJ whole genome shotgun (WGS) entry which is preliminary data.</text>
</comment>
<gene>
    <name evidence="1" type="ORF">HAX54_052248</name>
</gene>
<evidence type="ECO:0000313" key="2">
    <source>
        <dbReference type="Proteomes" id="UP000823775"/>
    </source>
</evidence>